<proteinExistence type="predicted"/>
<dbReference type="InterPro" id="IPR050109">
    <property type="entry name" value="HTH-type_TetR-like_transc_reg"/>
</dbReference>
<comment type="caution">
    <text evidence="6">The sequence shown here is derived from an EMBL/GenBank/DDBJ whole genome shotgun (WGS) entry which is preliminary data.</text>
</comment>
<dbReference type="Proteomes" id="UP001232156">
    <property type="component" value="Unassembled WGS sequence"/>
</dbReference>
<keyword evidence="1" id="KW-0805">Transcription regulation</keyword>
<feature type="domain" description="HTH tetR-type" evidence="5">
    <location>
        <begin position="40"/>
        <end position="100"/>
    </location>
</feature>
<dbReference type="PANTHER" id="PTHR30055:SF240">
    <property type="entry name" value="HTH-TYPE TRANSCRIPTIONAL REGULATOR ACRR"/>
    <property type="match status" value="1"/>
</dbReference>
<dbReference type="PROSITE" id="PS50977">
    <property type="entry name" value="HTH_TETR_2"/>
    <property type="match status" value="1"/>
</dbReference>
<gene>
    <name evidence="6" type="ORF">Q8947_10015</name>
</gene>
<dbReference type="Gene3D" id="1.10.357.10">
    <property type="entry name" value="Tetracycline Repressor, domain 2"/>
    <property type="match status" value="1"/>
</dbReference>
<protein>
    <submittedName>
        <fullName evidence="6">TetR family transcriptional regulator</fullName>
    </submittedName>
</protein>
<dbReference type="InterPro" id="IPR001647">
    <property type="entry name" value="HTH_TetR"/>
</dbReference>
<sequence>MIQDFESFKAEFNLSKVEACQALYRQNTDRIRIKKEHVAVANLVRIIDSTLRLARAKGFHAMSLRDLSADSGLSIGGLYAYLRSKDDLVHLVQLHGMLLTRRTLHEYIGRVSHPRQRLHAAIRAHVYLSELMQPWFYFSFMEARNLPPRYRQEAVANEREVEDIIHDIIVDGIARQAFGTVDARLVASLSKAMMQDWYLKRRKYRDYDVGPTAYADLICSVLDRYLGAEAAPA</sequence>
<name>A0ABU1D792_9BURK</name>
<evidence type="ECO:0000259" key="5">
    <source>
        <dbReference type="PROSITE" id="PS50977"/>
    </source>
</evidence>
<organism evidence="6 7">
    <name type="scientific">Yanghanlia caeni</name>
    <dbReference type="NCBI Taxonomy" id="3064283"/>
    <lineage>
        <taxon>Bacteria</taxon>
        <taxon>Pseudomonadati</taxon>
        <taxon>Pseudomonadota</taxon>
        <taxon>Betaproteobacteria</taxon>
        <taxon>Burkholderiales</taxon>
        <taxon>Alcaligenaceae</taxon>
        <taxon>Yanghanlia</taxon>
    </lineage>
</organism>
<accession>A0ABU1D792</accession>
<dbReference type="SUPFAM" id="SSF46689">
    <property type="entry name" value="Homeodomain-like"/>
    <property type="match status" value="1"/>
</dbReference>
<evidence type="ECO:0000256" key="4">
    <source>
        <dbReference type="PROSITE-ProRule" id="PRU00335"/>
    </source>
</evidence>
<keyword evidence="7" id="KW-1185">Reference proteome</keyword>
<dbReference type="PANTHER" id="PTHR30055">
    <property type="entry name" value="HTH-TYPE TRANSCRIPTIONAL REGULATOR RUTR"/>
    <property type="match status" value="1"/>
</dbReference>
<dbReference type="InterPro" id="IPR036271">
    <property type="entry name" value="Tet_transcr_reg_TetR-rel_C_sf"/>
</dbReference>
<dbReference type="EMBL" id="JAUZQE010000022">
    <property type="protein sequence ID" value="MDR4126316.1"/>
    <property type="molecule type" value="Genomic_DNA"/>
</dbReference>
<reference evidence="6 7" key="1">
    <citation type="submission" date="2023-08" db="EMBL/GenBank/DDBJ databases">
        <title>Alcaligenaceae gen. nov., a novel taxon isolated from the sludge of Yixing Pesticide Factory.</title>
        <authorList>
            <person name="Ruan L."/>
        </authorList>
    </citation>
    <scope>NUCLEOTIDE SEQUENCE [LARGE SCALE GENOMIC DNA]</scope>
    <source>
        <strain evidence="6 7">LG-2</strain>
    </source>
</reference>
<evidence type="ECO:0000313" key="6">
    <source>
        <dbReference type="EMBL" id="MDR4126316.1"/>
    </source>
</evidence>
<keyword evidence="3" id="KW-0804">Transcription</keyword>
<dbReference type="Gene3D" id="1.10.10.60">
    <property type="entry name" value="Homeodomain-like"/>
    <property type="match status" value="1"/>
</dbReference>
<dbReference type="Pfam" id="PF00440">
    <property type="entry name" value="TetR_N"/>
    <property type="match status" value="1"/>
</dbReference>
<dbReference type="InterPro" id="IPR041490">
    <property type="entry name" value="KstR2_TetR_C"/>
</dbReference>
<evidence type="ECO:0000313" key="7">
    <source>
        <dbReference type="Proteomes" id="UP001232156"/>
    </source>
</evidence>
<evidence type="ECO:0000256" key="3">
    <source>
        <dbReference type="ARBA" id="ARBA00023163"/>
    </source>
</evidence>
<dbReference type="Pfam" id="PF17932">
    <property type="entry name" value="TetR_C_24"/>
    <property type="match status" value="1"/>
</dbReference>
<feature type="DNA-binding region" description="H-T-H motif" evidence="4">
    <location>
        <begin position="63"/>
        <end position="82"/>
    </location>
</feature>
<evidence type="ECO:0000256" key="2">
    <source>
        <dbReference type="ARBA" id="ARBA00023125"/>
    </source>
</evidence>
<keyword evidence="2 4" id="KW-0238">DNA-binding</keyword>
<dbReference type="SUPFAM" id="SSF48498">
    <property type="entry name" value="Tetracyclin repressor-like, C-terminal domain"/>
    <property type="match status" value="1"/>
</dbReference>
<evidence type="ECO:0000256" key="1">
    <source>
        <dbReference type="ARBA" id="ARBA00023015"/>
    </source>
</evidence>
<dbReference type="RefSeq" id="WP_165278219.1">
    <property type="nucleotide sequence ID" value="NZ_JAUZQE010000022.1"/>
</dbReference>
<dbReference type="InterPro" id="IPR009057">
    <property type="entry name" value="Homeodomain-like_sf"/>
</dbReference>